<feature type="domain" description="Peptidase M20 dimerisation" evidence="2">
    <location>
        <begin position="189"/>
        <end position="281"/>
    </location>
</feature>
<dbReference type="InterPro" id="IPR011650">
    <property type="entry name" value="Peptidase_M20_dimer"/>
</dbReference>
<dbReference type="InterPro" id="IPR002933">
    <property type="entry name" value="Peptidase_M20"/>
</dbReference>
<evidence type="ECO:0000256" key="1">
    <source>
        <dbReference type="ARBA" id="ARBA00022801"/>
    </source>
</evidence>
<gene>
    <name evidence="3" type="ORF">KVG88_18325</name>
</gene>
<comment type="caution">
    <text evidence="3">The sequence shown here is derived from an EMBL/GenBank/DDBJ whole genome shotgun (WGS) entry which is preliminary data.</text>
</comment>
<dbReference type="PIRSF" id="PIRSF005962">
    <property type="entry name" value="Pept_M20D_amidohydro"/>
    <property type="match status" value="1"/>
</dbReference>
<dbReference type="CDD" id="cd05666">
    <property type="entry name" value="M20_Acy1-like"/>
    <property type="match status" value="1"/>
</dbReference>
<proteinExistence type="predicted"/>
<dbReference type="Proteomes" id="UP001049200">
    <property type="component" value="Unassembled WGS sequence"/>
</dbReference>
<dbReference type="Pfam" id="PF07687">
    <property type="entry name" value="M20_dimer"/>
    <property type="match status" value="1"/>
</dbReference>
<reference evidence="3" key="1">
    <citation type="submission" date="2021-06" db="EMBL/GenBank/DDBJ databases">
        <title>Updating the genus Pseudomonas: Description of 43 new species and partition of the Pseudomonas putida group.</title>
        <authorList>
            <person name="Girard L."/>
            <person name="Lood C."/>
            <person name="Vandamme P."/>
            <person name="Rokni-Zadeh H."/>
            <person name="Van Noort V."/>
            <person name="Hofte M."/>
            <person name="Lavigne R."/>
            <person name="De Mot R."/>
        </authorList>
    </citation>
    <scope>NUCLEOTIDE SEQUENCE</scope>
    <source>
        <strain evidence="3">SWRI74</strain>
    </source>
</reference>
<dbReference type="EMBL" id="JAHSTU010000005">
    <property type="protein sequence ID" value="MBV4522021.1"/>
    <property type="molecule type" value="Genomic_DNA"/>
</dbReference>
<dbReference type="PANTHER" id="PTHR11014:SF63">
    <property type="entry name" value="METALLOPEPTIDASE, PUTATIVE (AFU_ORTHOLOGUE AFUA_6G09600)-RELATED"/>
    <property type="match status" value="1"/>
</dbReference>
<keyword evidence="4" id="KW-1185">Reference proteome</keyword>
<dbReference type="Pfam" id="PF01546">
    <property type="entry name" value="Peptidase_M20"/>
    <property type="match status" value="1"/>
</dbReference>
<organism evidence="3 4">
    <name type="scientific">Pseudomonas azerbaijanoccidentalis</name>
    <dbReference type="NCBI Taxonomy" id="2842347"/>
    <lineage>
        <taxon>Bacteria</taxon>
        <taxon>Pseudomonadati</taxon>
        <taxon>Pseudomonadota</taxon>
        <taxon>Gammaproteobacteria</taxon>
        <taxon>Pseudomonadales</taxon>
        <taxon>Pseudomonadaceae</taxon>
        <taxon>Pseudomonas</taxon>
    </lineage>
</organism>
<accession>A0ABS6QU72</accession>
<dbReference type="InterPro" id="IPR017439">
    <property type="entry name" value="Amidohydrolase"/>
</dbReference>
<evidence type="ECO:0000313" key="4">
    <source>
        <dbReference type="Proteomes" id="UP001049200"/>
    </source>
</evidence>
<evidence type="ECO:0000313" key="3">
    <source>
        <dbReference type="EMBL" id="MBV4522021.1"/>
    </source>
</evidence>
<dbReference type="NCBIfam" id="TIGR01891">
    <property type="entry name" value="amidohydrolases"/>
    <property type="match status" value="1"/>
</dbReference>
<protein>
    <submittedName>
        <fullName evidence="3">Amidohydrolase</fullName>
    </submittedName>
</protein>
<name>A0ABS6QU72_9PSED</name>
<sequence>MQTTAKLVPEIIELQPEFAALRRELHQHPELGFEEQRTSEQVARLLTLWGYDVCRGLGGTGVVGTLRKGTSPRSIGIRADMDALPIHEASGLPHASTVEGKMHACGHDGHTATLLCAAKYLAATRRFDGTLNLIFQPAEELLGGARAMLEDGLLERFPCDSLFALHTAPGLPLGNLLISEGPLTASSDRVTITLQGKGGHGAMPHKTCDPVVAAAALVLSLQTIVSRNVPASDVAVVTVGALQAGSAANVIPDEAQLRLSVRASNAVIRDLLEKRIRQLTEGIAAAHGVRAEIHYERLVPVLVNEVEATRRIAAVAADLIGHERILTRVPGGFLGSEDFAWMLEARPGCYVALGNGNQGVHGCSVHNPGFDFNDQAIAYGASLWARLVESVLAR</sequence>
<keyword evidence="1" id="KW-0378">Hydrolase</keyword>
<dbReference type="PANTHER" id="PTHR11014">
    <property type="entry name" value="PEPTIDASE M20 FAMILY MEMBER"/>
    <property type="match status" value="1"/>
</dbReference>
<evidence type="ECO:0000259" key="2">
    <source>
        <dbReference type="Pfam" id="PF07687"/>
    </source>
</evidence>
<dbReference type="RefSeq" id="WP_217872278.1">
    <property type="nucleotide sequence ID" value="NZ_JAHSTU010000005.1"/>
</dbReference>